<reference evidence="2" key="3">
    <citation type="submission" date="2025-09" db="UniProtKB">
        <authorList>
            <consortium name="Ensembl"/>
        </authorList>
    </citation>
    <scope>IDENTIFICATION</scope>
</reference>
<organism evidence="2 3">
    <name type="scientific">Gouania willdenowi</name>
    <name type="common">Blunt-snouted clingfish</name>
    <name type="synonym">Lepadogaster willdenowi</name>
    <dbReference type="NCBI Taxonomy" id="441366"/>
    <lineage>
        <taxon>Eukaryota</taxon>
        <taxon>Metazoa</taxon>
        <taxon>Chordata</taxon>
        <taxon>Craniata</taxon>
        <taxon>Vertebrata</taxon>
        <taxon>Euteleostomi</taxon>
        <taxon>Actinopterygii</taxon>
        <taxon>Neopterygii</taxon>
        <taxon>Teleostei</taxon>
        <taxon>Neoteleostei</taxon>
        <taxon>Acanthomorphata</taxon>
        <taxon>Ovalentaria</taxon>
        <taxon>Blenniimorphae</taxon>
        <taxon>Blenniiformes</taxon>
        <taxon>Gobiesocoidei</taxon>
        <taxon>Gobiesocidae</taxon>
        <taxon>Gobiesocinae</taxon>
        <taxon>Gouania</taxon>
    </lineage>
</organism>
<reference evidence="2" key="2">
    <citation type="submission" date="2025-08" db="UniProtKB">
        <authorList>
            <consortium name="Ensembl"/>
        </authorList>
    </citation>
    <scope>IDENTIFICATION</scope>
</reference>
<dbReference type="OrthoDB" id="196547at2759"/>
<name>A0A8C5DYQ9_GOUWI</name>
<feature type="domain" description="RGS" evidence="1">
    <location>
        <begin position="64"/>
        <end position="179"/>
    </location>
</feature>
<dbReference type="Gene3D" id="1.10.167.10">
    <property type="entry name" value="Regulator of G-protein Signalling 4, domain 2"/>
    <property type="match status" value="1"/>
</dbReference>
<dbReference type="PROSITE" id="PS50132">
    <property type="entry name" value="RGS"/>
    <property type="match status" value="1"/>
</dbReference>
<gene>
    <name evidence="2" type="primary">LOC114461965</name>
</gene>
<evidence type="ECO:0000259" key="1">
    <source>
        <dbReference type="PROSITE" id="PS50132"/>
    </source>
</evidence>
<dbReference type="FunFam" id="1.10.167.10:FF:000001">
    <property type="entry name" value="Putative regulator of g-protein signaling 12"/>
    <property type="match status" value="1"/>
</dbReference>
<dbReference type="Proteomes" id="UP000694680">
    <property type="component" value="Chromosome 4"/>
</dbReference>
<dbReference type="Ensembl" id="ENSGWIT00000015082.1">
    <property type="protein sequence ID" value="ENSGWIP00000013611.1"/>
    <property type="gene ID" value="ENSGWIG00000007725.1"/>
</dbReference>
<dbReference type="Pfam" id="PF00615">
    <property type="entry name" value="RGS"/>
    <property type="match status" value="1"/>
</dbReference>
<sequence length="210" mass="23653">MCKGLATLPAACLKGAKDIKHKISFLLQKPEVHSADQKQVKEKSGAVSAKRVPDVTEVEKWKQSFCNVMSSDAGRSVFSEFLKSEFSEENLDFWMSCEDYKRAAPPTLSSRAKQIYQQYVKADAPKEVNLDAETREETRLNVENPSPLCFDKAQKMIFTLMEKDSYRRFLKSKLLQDLCVKEANGGQETEEQKKKSCECVASHKVLASGA</sequence>
<keyword evidence="3" id="KW-1185">Reference proteome</keyword>
<dbReference type="InterPro" id="IPR044926">
    <property type="entry name" value="RGS_subdomain_2"/>
</dbReference>
<proteinExistence type="predicted"/>
<reference evidence="2" key="1">
    <citation type="submission" date="2020-06" db="EMBL/GenBank/DDBJ databases">
        <authorList>
            <consortium name="Wellcome Sanger Institute Data Sharing"/>
        </authorList>
    </citation>
    <scope>NUCLEOTIDE SEQUENCE [LARGE SCALE GENOMIC DNA]</scope>
</reference>
<dbReference type="GeneID" id="114461965"/>
<dbReference type="SUPFAM" id="SSF48097">
    <property type="entry name" value="Regulator of G-protein signaling, RGS"/>
    <property type="match status" value="1"/>
</dbReference>
<dbReference type="PANTHER" id="PTHR10845">
    <property type="entry name" value="REGULATOR OF G PROTEIN SIGNALING"/>
    <property type="match status" value="1"/>
</dbReference>
<dbReference type="PANTHER" id="PTHR10845:SF184">
    <property type="entry name" value="REGULATOR OF G-PROTEIN SIGNALING 4"/>
    <property type="match status" value="1"/>
</dbReference>
<accession>A0A8C5DYQ9</accession>
<dbReference type="SMART" id="SM00315">
    <property type="entry name" value="RGS"/>
    <property type="match status" value="1"/>
</dbReference>
<dbReference type="AlphaFoldDB" id="A0A8C5DYQ9"/>
<evidence type="ECO:0000313" key="3">
    <source>
        <dbReference type="Proteomes" id="UP000694680"/>
    </source>
</evidence>
<dbReference type="InterPro" id="IPR036305">
    <property type="entry name" value="RGS_sf"/>
</dbReference>
<dbReference type="PRINTS" id="PR01301">
    <property type="entry name" value="RGSPROTEIN"/>
</dbReference>
<protein>
    <submittedName>
        <fullName evidence="2">Regulator of G-protein signaling 4-like</fullName>
    </submittedName>
</protein>
<dbReference type="RefSeq" id="XP_028300293.1">
    <property type="nucleotide sequence ID" value="XM_028444492.1"/>
</dbReference>
<evidence type="ECO:0000313" key="2">
    <source>
        <dbReference type="Ensembl" id="ENSGWIP00000013611.1"/>
    </source>
</evidence>
<dbReference type="InterPro" id="IPR016137">
    <property type="entry name" value="RGS"/>
</dbReference>